<reference evidence="1 2" key="1">
    <citation type="submission" date="2019-07" db="EMBL/GenBank/DDBJ databases">
        <title>Whole genome shotgun sequence of Methylobacterium gnaphalii NBRC 107716.</title>
        <authorList>
            <person name="Hosoyama A."/>
            <person name="Uohara A."/>
            <person name="Ohji S."/>
            <person name="Ichikawa N."/>
        </authorList>
    </citation>
    <scope>NUCLEOTIDE SEQUENCE [LARGE SCALE GENOMIC DNA]</scope>
    <source>
        <strain evidence="1 2">NBRC 107716</strain>
    </source>
</reference>
<accession>A0A512JFX0</accession>
<name>A0A512JFX0_9HYPH</name>
<dbReference type="AlphaFoldDB" id="A0A512JFX0"/>
<comment type="caution">
    <text evidence="1">The sequence shown here is derived from an EMBL/GenBank/DDBJ whole genome shotgun (WGS) entry which is preliminary data.</text>
</comment>
<dbReference type="OrthoDB" id="8005318at2"/>
<evidence type="ECO:0000313" key="2">
    <source>
        <dbReference type="Proteomes" id="UP000321750"/>
    </source>
</evidence>
<proteinExistence type="predicted"/>
<dbReference type="RefSeq" id="WP_147045158.1">
    <property type="nucleotide sequence ID" value="NZ_BJZV01000002.1"/>
</dbReference>
<dbReference type="Proteomes" id="UP000321750">
    <property type="component" value="Unassembled WGS sequence"/>
</dbReference>
<evidence type="ECO:0000313" key="1">
    <source>
        <dbReference type="EMBL" id="GEP08847.1"/>
    </source>
</evidence>
<sequence>MTKRTPISDRIAAQVADILAERGQALVQVRRPKLDVEVLNARLAPNYKVEERYECLSLIRVDTDRAFEHLIPTMAPYIIVTLADIHARGIRRGENREWDRHRDAAKAAGERGPWVKPPGYTEPQWRVRKAAEAEVVAAPAALPI</sequence>
<protein>
    <submittedName>
        <fullName evidence="1">Uncharacterized protein</fullName>
    </submittedName>
</protein>
<gene>
    <name evidence="1" type="ORF">MGN01_06920</name>
</gene>
<organism evidence="1 2">
    <name type="scientific">Methylobacterium gnaphalii</name>
    <dbReference type="NCBI Taxonomy" id="1010610"/>
    <lineage>
        <taxon>Bacteria</taxon>
        <taxon>Pseudomonadati</taxon>
        <taxon>Pseudomonadota</taxon>
        <taxon>Alphaproteobacteria</taxon>
        <taxon>Hyphomicrobiales</taxon>
        <taxon>Methylobacteriaceae</taxon>
        <taxon>Methylobacterium</taxon>
    </lineage>
</organism>
<keyword evidence="2" id="KW-1185">Reference proteome</keyword>
<dbReference type="EMBL" id="BJZV01000002">
    <property type="protein sequence ID" value="GEP08847.1"/>
    <property type="molecule type" value="Genomic_DNA"/>
</dbReference>